<dbReference type="EMBL" id="KV428043">
    <property type="protein sequence ID" value="KZT39664.1"/>
    <property type="molecule type" value="Genomic_DNA"/>
</dbReference>
<dbReference type="PANTHER" id="PTHR28251:SF1">
    <property type="entry name" value="V-TYPE ATPASE ASSEMBLY FACTOR PKR1"/>
    <property type="match status" value="1"/>
</dbReference>
<keyword evidence="1" id="KW-0472">Membrane</keyword>
<dbReference type="AlphaFoldDB" id="A0A166EJH1"/>
<dbReference type="InterPro" id="IPR013945">
    <property type="entry name" value="Pkr1"/>
</dbReference>
<evidence type="ECO:0000313" key="2">
    <source>
        <dbReference type="EMBL" id="KZT39664.1"/>
    </source>
</evidence>
<evidence type="ECO:0000256" key="1">
    <source>
        <dbReference type="SAM" id="Phobius"/>
    </source>
</evidence>
<accession>A0A166EJH1</accession>
<keyword evidence="1" id="KW-1133">Transmembrane helix</keyword>
<organism evidence="2 3">
    <name type="scientific">Sistotremastrum suecicum HHB10207 ss-3</name>
    <dbReference type="NCBI Taxonomy" id="1314776"/>
    <lineage>
        <taxon>Eukaryota</taxon>
        <taxon>Fungi</taxon>
        <taxon>Dikarya</taxon>
        <taxon>Basidiomycota</taxon>
        <taxon>Agaricomycotina</taxon>
        <taxon>Agaricomycetes</taxon>
        <taxon>Sistotremastrales</taxon>
        <taxon>Sistotremastraceae</taxon>
        <taxon>Sistotremastrum</taxon>
    </lineage>
</organism>
<dbReference type="GO" id="GO:0070072">
    <property type="term" value="P:vacuolar proton-transporting V-type ATPase complex assembly"/>
    <property type="evidence" value="ECO:0007669"/>
    <property type="project" value="InterPro"/>
</dbReference>
<dbReference type="Pfam" id="PF08636">
    <property type="entry name" value="Pkr1"/>
    <property type="match status" value="1"/>
</dbReference>
<feature type="transmembrane region" description="Helical" evidence="1">
    <location>
        <begin position="58"/>
        <end position="77"/>
    </location>
</feature>
<evidence type="ECO:0008006" key="4">
    <source>
        <dbReference type="Google" id="ProtNLM"/>
    </source>
</evidence>
<sequence>MSNATASAPDEQTNFLSDILTPGSSLQPKFLLIVDGVLSCLLVLFLTLFYISSWSIHFVVLIGIELALWASIKWVIWEVNNGPGSGIASVDVDEKKQQ</sequence>
<dbReference type="GO" id="GO:0005789">
    <property type="term" value="C:endoplasmic reticulum membrane"/>
    <property type="evidence" value="ECO:0007669"/>
    <property type="project" value="TreeGrafter"/>
</dbReference>
<name>A0A166EJH1_9AGAM</name>
<dbReference type="Proteomes" id="UP000076798">
    <property type="component" value="Unassembled WGS sequence"/>
</dbReference>
<keyword evidence="3" id="KW-1185">Reference proteome</keyword>
<dbReference type="OrthoDB" id="9626941at2759"/>
<evidence type="ECO:0000313" key="3">
    <source>
        <dbReference type="Proteomes" id="UP000076798"/>
    </source>
</evidence>
<proteinExistence type="predicted"/>
<reference evidence="2 3" key="1">
    <citation type="journal article" date="2016" name="Mol. Biol. Evol.">
        <title>Comparative Genomics of Early-Diverging Mushroom-Forming Fungi Provides Insights into the Origins of Lignocellulose Decay Capabilities.</title>
        <authorList>
            <person name="Nagy L.G."/>
            <person name="Riley R."/>
            <person name="Tritt A."/>
            <person name="Adam C."/>
            <person name="Daum C."/>
            <person name="Floudas D."/>
            <person name="Sun H."/>
            <person name="Yadav J.S."/>
            <person name="Pangilinan J."/>
            <person name="Larsson K.H."/>
            <person name="Matsuura K."/>
            <person name="Barry K."/>
            <person name="Labutti K."/>
            <person name="Kuo R."/>
            <person name="Ohm R.A."/>
            <person name="Bhattacharya S.S."/>
            <person name="Shirouzu T."/>
            <person name="Yoshinaga Y."/>
            <person name="Martin F.M."/>
            <person name="Grigoriev I.V."/>
            <person name="Hibbett D.S."/>
        </authorList>
    </citation>
    <scope>NUCLEOTIDE SEQUENCE [LARGE SCALE GENOMIC DNA]</scope>
    <source>
        <strain evidence="2 3">HHB10207 ss-3</strain>
    </source>
</reference>
<gene>
    <name evidence="2" type="ORF">SISSUDRAFT_1061008</name>
</gene>
<dbReference type="PANTHER" id="PTHR28251">
    <property type="entry name" value="V-TYPE ATPASE ASSEMBLY FACTOR PKR1"/>
    <property type="match status" value="1"/>
</dbReference>
<protein>
    <recommendedName>
        <fullName evidence="4">Pkr1-domain-containing protein</fullName>
    </recommendedName>
</protein>
<feature type="transmembrane region" description="Helical" evidence="1">
    <location>
        <begin position="30"/>
        <end position="51"/>
    </location>
</feature>
<keyword evidence="1" id="KW-0812">Transmembrane</keyword>